<name>A0A6N7EQ62_9MICO</name>
<comment type="similarity">
    <text evidence="1 8">Belongs to the SOS response-associated peptidase family.</text>
</comment>
<dbReference type="OrthoDB" id="9782620at2"/>
<gene>
    <name evidence="9" type="ORF">GB881_14695</name>
</gene>
<evidence type="ECO:0000256" key="1">
    <source>
        <dbReference type="ARBA" id="ARBA00008136"/>
    </source>
</evidence>
<keyword evidence="3" id="KW-0227">DNA damage</keyword>
<dbReference type="GO" id="GO:0003697">
    <property type="term" value="F:single-stranded DNA binding"/>
    <property type="evidence" value="ECO:0007669"/>
    <property type="project" value="InterPro"/>
</dbReference>
<evidence type="ECO:0000256" key="8">
    <source>
        <dbReference type="RuleBase" id="RU364100"/>
    </source>
</evidence>
<keyword evidence="2 8" id="KW-0645">Protease</keyword>
<dbReference type="EC" id="3.4.-.-" evidence="8"/>
<dbReference type="GO" id="GO:0008233">
    <property type="term" value="F:peptidase activity"/>
    <property type="evidence" value="ECO:0007669"/>
    <property type="project" value="UniProtKB-KW"/>
</dbReference>
<keyword evidence="4 8" id="KW-0378">Hydrolase</keyword>
<evidence type="ECO:0000313" key="10">
    <source>
        <dbReference type="Proteomes" id="UP000437709"/>
    </source>
</evidence>
<dbReference type="RefSeq" id="WP_152196260.1">
    <property type="nucleotide sequence ID" value="NZ_VUKD01000005.1"/>
</dbReference>
<protein>
    <recommendedName>
        <fullName evidence="8">Abasic site processing protein</fullName>
        <ecNumber evidence="8">3.4.-.-</ecNumber>
    </recommendedName>
</protein>
<dbReference type="Gene3D" id="3.90.1680.10">
    <property type="entry name" value="SOS response associated peptidase-like"/>
    <property type="match status" value="1"/>
</dbReference>
<keyword evidence="7" id="KW-0456">Lyase</keyword>
<dbReference type="InterPro" id="IPR036590">
    <property type="entry name" value="SRAP-like"/>
</dbReference>
<dbReference type="InterPro" id="IPR003738">
    <property type="entry name" value="SRAP"/>
</dbReference>
<comment type="caution">
    <text evidence="9">The sequence shown here is derived from an EMBL/GenBank/DDBJ whole genome shotgun (WGS) entry which is preliminary data.</text>
</comment>
<evidence type="ECO:0000256" key="7">
    <source>
        <dbReference type="ARBA" id="ARBA00023239"/>
    </source>
</evidence>
<dbReference type="GO" id="GO:0006508">
    <property type="term" value="P:proteolysis"/>
    <property type="evidence" value="ECO:0007669"/>
    <property type="project" value="UniProtKB-KW"/>
</dbReference>
<dbReference type="PANTHER" id="PTHR13604">
    <property type="entry name" value="DC12-RELATED"/>
    <property type="match status" value="1"/>
</dbReference>
<dbReference type="GO" id="GO:0016829">
    <property type="term" value="F:lyase activity"/>
    <property type="evidence" value="ECO:0007669"/>
    <property type="project" value="UniProtKB-KW"/>
</dbReference>
<dbReference type="AlphaFoldDB" id="A0A6N7EQ62"/>
<evidence type="ECO:0000256" key="6">
    <source>
        <dbReference type="ARBA" id="ARBA00023125"/>
    </source>
</evidence>
<dbReference type="Proteomes" id="UP000437709">
    <property type="component" value="Unassembled WGS sequence"/>
</dbReference>
<evidence type="ECO:0000313" key="9">
    <source>
        <dbReference type="EMBL" id="MPV38276.1"/>
    </source>
</evidence>
<evidence type="ECO:0000256" key="2">
    <source>
        <dbReference type="ARBA" id="ARBA00022670"/>
    </source>
</evidence>
<sequence>MCGRYASFRQAQDLADIFDVSVVADEAADVPPSWNVAPTDGVRVVLERSVPAAEDAPQPEEVGAVRRELHVARWGLVPHWAKDLSVGARMINARVESVAKKSAFATPLRTKRCIVPADGYYEWQKPDPAAGGGTKTPYFIRTEDSSPLAFAGLYAWWRDPARHDEADAAPWLLTCTILTTAAAGPMTELHDRVPVVLRPDAVDHWLDRSVTNADEALAALSEPAPRLAWHEVSTTVNSVRNNGPQLIEPAS</sequence>
<dbReference type="Pfam" id="PF02586">
    <property type="entry name" value="SRAP"/>
    <property type="match status" value="1"/>
</dbReference>
<dbReference type="EMBL" id="WHPC01000071">
    <property type="protein sequence ID" value="MPV38276.1"/>
    <property type="molecule type" value="Genomic_DNA"/>
</dbReference>
<dbReference type="SUPFAM" id="SSF143081">
    <property type="entry name" value="BB1717-like"/>
    <property type="match status" value="1"/>
</dbReference>
<proteinExistence type="inferred from homology"/>
<evidence type="ECO:0000256" key="5">
    <source>
        <dbReference type="ARBA" id="ARBA00023124"/>
    </source>
</evidence>
<evidence type="ECO:0000256" key="3">
    <source>
        <dbReference type="ARBA" id="ARBA00022763"/>
    </source>
</evidence>
<organism evidence="9 10">
    <name type="scientific">Georgenia subflava</name>
    <dbReference type="NCBI Taxonomy" id="1622177"/>
    <lineage>
        <taxon>Bacteria</taxon>
        <taxon>Bacillati</taxon>
        <taxon>Actinomycetota</taxon>
        <taxon>Actinomycetes</taxon>
        <taxon>Micrococcales</taxon>
        <taxon>Bogoriellaceae</taxon>
        <taxon>Georgenia</taxon>
    </lineage>
</organism>
<keyword evidence="10" id="KW-1185">Reference proteome</keyword>
<evidence type="ECO:0000256" key="4">
    <source>
        <dbReference type="ARBA" id="ARBA00022801"/>
    </source>
</evidence>
<keyword evidence="5" id="KW-0190">Covalent protein-DNA linkage</keyword>
<dbReference type="PANTHER" id="PTHR13604:SF0">
    <property type="entry name" value="ABASIC SITE PROCESSING PROTEIN HMCES"/>
    <property type="match status" value="1"/>
</dbReference>
<reference evidence="9 10" key="1">
    <citation type="submission" date="2019-10" db="EMBL/GenBank/DDBJ databases">
        <title>Georgenia wutianyii sp. nov. and Georgenia yuyongxinii sp. nov. isolated from plateau pika (Ochotona curzoniae) in the Qinghai-Tibet plateau of China.</title>
        <authorList>
            <person name="Tian Z."/>
        </authorList>
    </citation>
    <scope>NUCLEOTIDE SEQUENCE [LARGE SCALE GENOMIC DNA]</scope>
    <source>
        <strain evidence="9 10">JCM 19765</strain>
    </source>
</reference>
<accession>A0A6N7EQ62</accession>
<keyword evidence="6" id="KW-0238">DNA-binding</keyword>
<dbReference type="GO" id="GO:0106300">
    <property type="term" value="P:protein-DNA covalent cross-linking repair"/>
    <property type="evidence" value="ECO:0007669"/>
    <property type="project" value="InterPro"/>
</dbReference>